<protein>
    <submittedName>
        <fullName evidence="2">Uncharacterized protein</fullName>
    </submittedName>
</protein>
<evidence type="ECO:0000313" key="3">
    <source>
        <dbReference type="Proteomes" id="UP000000377"/>
    </source>
</evidence>
<proteinExistence type="predicted"/>
<organism evidence="2 3">
    <name type="scientific">Streptomyces bingchenggensis (strain BCW-1)</name>
    <dbReference type="NCBI Taxonomy" id="749414"/>
    <lineage>
        <taxon>Bacteria</taxon>
        <taxon>Bacillati</taxon>
        <taxon>Actinomycetota</taxon>
        <taxon>Actinomycetes</taxon>
        <taxon>Kitasatosporales</taxon>
        <taxon>Streptomycetaceae</taxon>
        <taxon>Streptomyces</taxon>
    </lineage>
</organism>
<gene>
    <name evidence="2" type="ordered locus">SBI_02680</name>
</gene>
<dbReference type="STRING" id="749414.SBI_02680"/>
<sequence>MDATGTPDDLLAVLPGGDAPASVPHISCHAVAGPHPTRSALRPAASPDADLDGGLLTVARILDDDDAAADRPPAGHGRPTGRAQHLRDRVVTGARPAQAAVSDCVRIHRRGRQRQRWHW</sequence>
<feature type="region of interest" description="Disordered" evidence="1">
    <location>
        <begin position="65"/>
        <end position="87"/>
    </location>
</feature>
<dbReference type="Proteomes" id="UP000000377">
    <property type="component" value="Chromosome"/>
</dbReference>
<dbReference type="RefSeq" id="WP_014175278.1">
    <property type="nucleotide sequence ID" value="NC_016582.1"/>
</dbReference>
<dbReference type="eggNOG" id="COG4995">
    <property type="taxonomic scope" value="Bacteria"/>
</dbReference>
<keyword evidence="3" id="KW-1185">Reference proteome</keyword>
<dbReference type="KEGG" id="sbh:SBI_02680"/>
<evidence type="ECO:0000256" key="1">
    <source>
        <dbReference type="SAM" id="MobiDB-lite"/>
    </source>
</evidence>
<dbReference type="AlphaFoldDB" id="D7C0S9"/>
<reference evidence="2 3" key="1">
    <citation type="journal article" date="2010" name="J. Bacteriol.">
        <title>Genome sequence of the milbemycin-producing bacterium Streptomyces bingchenggensis.</title>
        <authorList>
            <person name="Wang X.J."/>
            <person name="Yan Y.J."/>
            <person name="Zhang B."/>
            <person name="An J."/>
            <person name="Wang J.J."/>
            <person name="Tian J."/>
            <person name="Jiang L."/>
            <person name="Chen Y.H."/>
            <person name="Huang S.X."/>
            <person name="Yin M."/>
            <person name="Zhang J."/>
            <person name="Gao A.L."/>
            <person name="Liu C.X."/>
            <person name="Zhu Z.X."/>
            <person name="Xiang W.S."/>
        </authorList>
    </citation>
    <scope>NUCLEOTIDE SEQUENCE [LARGE SCALE GENOMIC DNA]</scope>
    <source>
        <strain evidence="2 3">BCW-1</strain>
    </source>
</reference>
<name>D7C0S9_STRBB</name>
<dbReference type="HOGENOM" id="CLU_2060021_0_0_11"/>
<dbReference type="PATRIC" id="fig|749414.3.peg.2774"/>
<accession>D7C0S9</accession>
<dbReference type="EMBL" id="CP002047">
    <property type="protein sequence ID" value="ADI05801.1"/>
    <property type="molecule type" value="Genomic_DNA"/>
</dbReference>
<evidence type="ECO:0000313" key="2">
    <source>
        <dbReference type="EMBL" id="ADI05801.1"/>
    </source>
</evidence>